<reference evidence="3" key="1">
    <citation type="submission" date="2020-09" db="EMBL/GenBank/DDBJ databases">
        <title>Genome-Enabled Discovery of Anthraquinone Biosynthesis in Senna tora.</title>
        <authorList>
            <person name="Kang S.-H."/>
            <person name="Pandey R.P."/>
            <person name="Lee C.-M."/>
            <person name="Sim J.-S."/>
            <person name="Jeong J.-T."/>
            <person name="Choi B.-S."/>
            <person name="Jung M."/>
            <person name="Ginzburg D."/>
            <person name="Zhao K."/>
            <person name="Won S.Y."/>
            <person name="Oh T.-J."/>
            <person name="Yu Y."/>
            <person name="Kim N.-H."/>
            <person name="Lee O.R."/>
            <person name="Lee T.-H."/>
            <person name="Bashyal P."/>
            <person name="Kim T.-S."/>
            <person name="Lee W.-H."/>
            <person name="Kawkins C."/>
            <person name="Kim C.-K."/>
            <person name="Kim J.S."/>
            <person name="Ahn B.O."/>
            <person name="Rhee S.Y."/>
            <person name="Sohng J.K."/>
        </authorList>
    </citation>
    <scope>NUCLEOTIDE SEQUENCE</scope>
    <source>
        <tissue evidence="3">Leaf</tissue>
    </source>
</reference>
<evidence type="ECO:0000256" key="1">
    <source>
        <dbReference type="SAM" id="MobiDB-lite"/>
    </source>
</evidence>
<dbReference type="PANTHER" id="PTHR33223:SF10">
    <property type="entry name" value="AMINOTRANSFERASE-LIKE PLANT MOBILE DOMAIN-CONTAINING PROTEIN"/>
    <property type="match status" value="1"/>
</dbReference>
<feature type="domain" description="Retrotransposon gag" evidence="2">
    <location>
        <begin position="202"/>
        <end position="270"/>
    </location>
</feature>
<keyword evidence="4" id="KW-1185">Reference proteome</keyword>
<protein>
    <recommendedName>
        <fullName evidence="2">Retrotransposon gag domain-containing protein</fullName>
    </recommendedName>
</protein>
<sequence length="410" mass="45608">MGWMEYKLVLMWLNEMKVKIETTLTMVAGVVEHMMVLDVDVVAVDVKEEATTVVVDRTATCMKRGDDGATEEPPVDRTTALLAALTARKTTQEKAQEPGMGSTPEQGSVNLLPDPRDDAMITLLEQQKLLREEIQEMRRKMGARKVRRTIQRSRRRTKHPTSLGLGRASPTSGVEETRNRAEAHQNPAMLYAGALDEVMCRAFPSTLDGDAQLWFSDLPSGSISSFKQLSKRFTSYFATSRTIKRTAHCLKNVVQGKDESLKDFLIRFTKEGRPIQGLKMEVALSYLTNNLRSKLFCCSITKKPPKTMVKLLARSTKYIAFEEGDKAEQETGEITGRMIATIGAMIKGAGKTTRIQWLEQYTSYWRDSAGHRGRPHTKKRAGGPSGEGGRAAPQPQRGDGSSGLDGERHD</sequence>
<feature type="compositionally biased region" description="Basic residues" evidence="1">
    <location>
        <begin position="140"/>
        <end position="159"/>
    </location>
</feature>
<comment type="caution">
    <text evidence="3">The sequence shown here is derived from an EMBL/GenBank/DDBJ whole genome shotgun (WGS) entry which is preliminary data.</text>
</comment>
<evidence type="ECO:0000313" key="3">
    <source>
        <dbReference type="EMBL" id="KAF7838825.1"/>
    </source>
</evidence>
<feature type="region of interest" description="Disordered" evidence="1">
    <location>
        <begin position="88"/>
        <end position="109"/>
    </location>
</feature>
<dbReference type="PANTHER" id="PTHR33223">
    <property type="entry name" value="CCHC-TYPE DOMAIN-CONTAINING PROTEIN"/>
    <property type="match status" value="1"/>
</dbReference>
<organism evidence="3 4">
    <name type="scientific">Senna tora</name>
    <dbReference type="NCBI Taxonomy" id="362788"/>
    <lineage>
        <taxon>Eukaryota</taxon>
        <taxon>Viridiplantae</taxon>
        <taxon>Streptophyta</taxon>
        <taxon>Embryophyta</taxon>
        <taxon>Tracheophyta</taxon>
        <taxon>Spermatophyta</taxon>
        <taxon>Magnoliopsida</taxon>
        <taxon>eudicotyledons</taxon>
        <taxon>Gunneridae</taxon>
        <taxon>Pentapetalae</taxon>
        <taxon>rosids</taxon>
        <taxon>fabids</taxon>
        <taxon>Fabales</taxon>
        <taxon>Fabaceae</taxon>
        <taxon>Caesalpinioideae</taxon>
        <taxon>Cassia clade</taxon>
        <taxon>Senna</taxon>
    </lineage>
</organism>
<evidence type="ECO:0000313" key="4">
    <source>
        <dbReference type="Proteomes" id="UP000634136"/>
    </source>
</evidence>
<dbReference type="Proteomes" id="UP000634136">
    <property type="component" value="Unassembled WGS sequence"/>
</dbReference>
<dbReference type="EMBL" id="JAAIUW010000003">
    <property type="protein sequence ID" value="KAF7838825.1"/>
    <property type="molecule type" value="Genomic_DNA"/>
</dbReference>
<gene>
    <name evidence="3" type="ORF">G2W53_007307</name>
</gene>
<dbReference type="AlphaFoldDB" id="A0A834X6G9"/>
<name>A0A834X6G9_9FABA</name>
<feature type="region of interest" description="Disordered" evidence="1">
    <location>
        <begin position="368"/>
        <end position="410"/>
    </location>
</feature>
<evidence type="ECO:0000259" key="2">
    <source>
        <dbReference type="Pfam" id="PF03732"/>
    </source>
</evidence>
<proteinExistence type="predicted"/>
<dbReference type="OrthoDB" id="1432783at2759"/>
<feature type="region of interest" description="Disordered" evidence="1">
    <location>
        <begin position="140"/>
        <end position="178"/>
    </location>
</feature>
<accession>A0A834X6G9</accession>
<dbReference type="Pfam" id="PF03732">
    <property type="entry name" value="Retrotrans_gag"/>
    <property type="match status" value="1"/>
</dbReference>
<feature type="compositionally biased region" description="Basic residues" evidence="1">
    <location>
        <begin position="371"/>
        <end position="381"/>
    </location>
</feature>
<dbReference type="InterPro" id="IPR005162">
    <property type="entry name" value="Retrotrans_gag_dom"/>
</dbReference>